<protein>
    <recommendedName>
        <fullName evidence="4">COP9 signalosome complex subunit 8</fullName>
    </recommendedName>
</protein>
<dbReference type="OMA" id="TIVQPCK"/>
<accession>A0A0M3QU91</accession>
<dbReference type="OrthoDB" id="5351233at2759"/>
<dbReference type="Pfam" id="PF10075">
    <property type="entry name" value="CSN8_PSD8_EIF3K"/>
    <property type="match status" value="1"/>
</dbReference>
<evidence type="ECO:0000256" key="4">
    <source>
        <dbReference type="ARBA" id="ARBA00014875"/>
    </source>
</evidence>
<dbReference type="GO" id="GO:0008180">
    <property type="term" value="C:COP9 signalosome"/>
    <property type="evidence" value="ECO:0007669"/>
    <property type="project" value="UniProtKB-KW"/>
</dbReference>
<dbReference type="Proteomes" id="UP000494163">
    <property type="component" value="Chromosome 2L"/>
</dbReference>
<evidence type="ECO:0000256" key="6">
    <source>
        <dbReference type="ARBA" id="ARBA00022790"/>
    </source>
</evidence>
<dbReference type="PANTHER" id="PTHR13339">
    <property type="entry name" value="COP9 SIGNALOSOME COMPLEX SUBUNIT 8"/>
    <property type="match status" value="1"/>
</dbReference>
<keyword evidence="5" id="KW-0963">Cytoplasm</keyword>
<keyword evidence="7" id="KW-0539">Nucleus</keyword>
<gene>
    <name evidence="9" type="ORF">Dbus_chr2Lg2338</name>
</gene>
<feature type="domain" description="PCI" evidence="8">
    <location>
        <begin position="4"/>
        <end position="166"/>
    </location>
</feature>
<evidence type="ECO:0000259" key="8">
    <source>
        <dbReference type="PROSITE" id="PS50250"/>
    </source>
</evidence>
<dbReference type="STRING" id="30019.A0A0M3QU91"/>
<proteinExistence type="inferred from homology"/>
<comment type="similarity">
    <text evidence="3">Belongs to the CSN8 family.</text>
</comment>
<dbReference type="InterPro" id="IPR000717">
    <property type="entry name" value="PCI_dom"/>
</dbReference>
<dbReference type="GO" id="GO:0000338">
    <property type="term" value="P:protein deneddylation"/>
    <property type="evidence" value="ECO:0007669"/>
    <property type="project" value="InterPro"/>
</dbReference>
<dbReference type="PROSITE" id="PS50250">
    <property type="entry name" value="PCI"/>
    <property type="match status" value="1"/>
</dbReference>
<keyword evidence="10" id="KW-1185">Reference proteome</keyword>
<dbReference type="EMBL" id="CP012523">
    <property type="protein sequence ID" value="ALC40253.1"/>
    <property type="molecule type" value="Genomic_DNA"/>
</dbReference>
<comment type="subcellular location">
    <subcellularLocation>
        <location evidence="2">Cytoplasm</location>
    </subcellularLocation>
    <subcellularLocation>
        <location evidence="1">Nucleus</location>
    </subcellularLocation>
</comment>
<sequence>MQVDKYSASLSTLESEELESTALSADVYLRLLAIYLYENKLANAKLLWMRIPNNLKEQSKELVQLNQLNLALQHNRFADFFKHIRYDWSADIRPIIDDLLCKQREELFTLTASAYVSIYEQNLMEMAQMSAEELQLYTADWTRERDGDRPILLPKVKEAAPRLANDDQLLKLTEFVSFLEN</sequence>
<evidence type="ECO:0000256" key="7">
    <source>
        <dbReference type="ARBA" id="ARBA00023242"/>
    </source>
</evidence>
<name>A0A0M3QU91_DROBS</name>
<keyword evidence="6" id="KW-0736">Signalosome</keyword>
<dbReference type="InterPro" id="IPR033464">
    <property type="entry name" value="CSN8_PSD8_EIF3K"/>
</dbReference>
<dbReference type="SMR" id="A0A0M3QU91"/>
<reference evidence="9 10" key="1">
    <citation type="submission" date="2015-08" db="EMBL/GenBank/DDBJ databases">
        <title>Ancestral chromatin configuration constrains chromatin evolution on differentiating sex chromosomes in Drosophila.</title>
        <authorList>
            <person name="Zhou Q."/>
            <person name="Bachtrog D."/>
        </authorList>
    </citation>
    <scope>NUCLEOTIDE SEQUENCE [LARGE SCALE GENOMIC DNA]</scope>
    <source>
        <tissue evidence="9">Whole larvae</tissue>
    </source>
</reference>
<evidence type="ECO:0000256" key="5">
    <source>
        <dbReference type="ARBA" id="ARBA00022490"/>
    </source>
</evidence>
<dbReference type="AlphaFoldDB" id="A0A0M3QU91"/>
<evidence type="ECO:0000256" key="1">
    <source>
        <dbReference type="ARBA" id="ARBA00004123"/>
    </source>
</evidence>
<dbReference type="GO" id="GO:0010387">
    <property type="term" value="P:COP9 signalosome assembly"/>
    <property type="evidence" value="ECO:0007669"/>
    <property type="project" value="InterPro"/>
</dbReference>
<organism evidence="9 10">
    <name type="scientific">Drosophila busckii</name>
    <name type="common">Fruit fly</name>
    <dbReference type="NCBI Taxonomy" id="30019"/>
    <lineage>
        <taxon>Eukaryota</taxon>
        <taxon>Metazoa</taxon>
        <taxon>Ecdysozoa</taxon>
        <taxon>Arthropoda</taxon>
        <taxon>Hexapoda</taxon>
        <taxon>Insecta</taxon>
        <taxon>Pterygota</taxon>
        <taxon>Neoptera</taxon>
        <taxon>Endopterygota</taxon>
        <taxon>Diptera</taxon>
        <taxon>Brachycera</taxon>
        <taxon>Muscomorpha</taxon>
        <taxon>Ephydroidea</taxon>
        <taxon>Drosophilidae</taxon>
        <taxon>Drosophila</taxon>
    </lineage>
</organism>
<dbReference type="PANTHER" id="PTHR13339:SF0">
    <property type="entry name" value="COP9 SIGNALOSOME COMPLEX SUBUNIT 8"/>
    <property type="match status" value="1"/>
</dbReference>
<dbReference type="GO" id="GO:0005737">
    <property type="term" value="C:cytoplasm"/>
    <property type="evidence" value="ECO:0007669"/>
    <property type="project" value="UniProtKB-SubCell"/>
</dbReference>
<evidence type="ECO:0000313" key="10">
    <source>
        <dbReference type="Proteomes" id="UP000494163"/>
    </source>
</evidence>
<evidence type="ECO:0000256" key="3">
    <source>
        <dbReference type="ARBA" id="ARBA00008252"/>
    </source>
</evidence>
<evidence type="ECO:0000313" key="9">
    <source>
        <dbReference type="EMBL" id="ALC40253.1"/>
    </source>
</evidence>
<evidence type="ECO:0000256" key="2">
    <source>
        <dbReference type="ARBA" id="ARBA00004496"/>
    </source>
</evidence>
<dbReference type="InterPro" id="IPR033205">
    <property type="entry name" value="COP9_CSN8"/>
</dbReference>